<comment type="caution">
    <text evidence="1">The sequence shown here is derived from an EMBL/GenBank/DDBJ whole genome shotgun (WGS) entry which is preliminary data.</text>
</comment>
<gene>
    <name evidence="1" type="ORF">RCL2_001757700</name>
</gene>
<sequence>MSIEENIKENTQLMNKYDVIESIFKTSDYDLSFKERRAKYNNFDVILCENYNKGTKSLLLHKLDIKERKAKNIYFDIILCESCSKEIDNYSYYCTYCYNKETDSNEKGQMKFESKFRIFNISDYNLLNLEGRRAKYKNYYYILCENYNKEIDNYKFYCTYCYYEEADIKKNRMEYGTELIIFNTSNYNLNLEERRAKYKNFYVILCENCNRKISYHHDYYYIYCYNKETDIVKKERKAQYKNFMAFYVEIVMKKYLIYIIIVLIVTIKRLMLIKRYGSNFGILNTSDYNLSLKERMAKYKDFDTILCGNYYNLSFKEKMAKYKDFDGILCGNCYNEINEKYYCCTGCYNEETDIISDVSVYADSG</sequence>
<organism evidence="1 2">
    <name type="scientific">Rhizophagus clarus</name>
    <dbReference type="NCBI Taxonomy" id="94130"/>
    <lineage>
        <taxon>Eukaryota</taxon>
        <taxon>Fungi</taxon>
        <taxon>Fungi incertae sedis</taxon>
        <taxon>Mucoromycota</taxon>
        <taxon>Glomeromycotina</taxon>
        <taxon>Glomeromycetes</taxon>
        <taxon>Glomerales</taxon>
        <taxon>Glomeraceae</taxon>
        <taxon>Rhizophagus</taxon>
    </lineage>
</organism>
<dbReference type="Proteomes" id="UP000615446">
    <property type="component" value="Unassembled WGS sequence"/>
</dbReference>
<accession>A0A8H3LQN8</accession>
<dbReference type="EMBL" id="BLAL01000196">
    <property type="protein sequence ID" value="GES90746.1"/>
    <property type="molecule type" value="Genomic_DNA"/>
</dbReference>
<protein>
    <submittedName>
        <fullName evidence="1">Kinase-like domain-containing protein</fullName>
    </submittedName>
</protein>
<dbReference type="AlphaFoldDB" id="A0A8H3LQN8"/>
<reference evidence="1" key="1">
    <citation type="submission" date="2019-10" db="EMBL/GenBank/DDBJ databases">
        <title>Conservation and host-specific expression of non-tandemly repeated heterogenous ribosome RNA gene in arbuscular mycorrhizal fungi.</title>
        <authorList>
            <person name="Maeda T."/>
            <person name="Kobayashi Y."/>
            <person name="Nakagawa T."/>
            <person name="Ezawa T."/>
            <person name="Yamaguchi K."/>
            <person name="Bino T."/>
            <person name="Nishimoto Y."/>
            <person name="Shigenobu S."/>
            <person name="Kawaguchi M."/>
        </authorList>
    </citation>
    <scope>NUCLEOTIDE SEQUENCE</scope>
    <source>
        <strain evidence="1">HR1</strain>
    </source>
</reference>
<keyword evidence="1" id="KW-0418">Kinase</keyword>
<keyword evidence="1" id="KW-0808">Transferase</keyword>
<dbReference type="GO" id="GO:0016301">
    <property type="term" value="F:kinase activity"/>
    <property type="evidence" value="ECO:0007669"/>
    <property type="project" value="UniProtKB-KW"/>
</dbReference>
<evidence type="ECO:0000313" key="1">
    <source>
        <dbReference type="EMBL" id="GES90746.1"/>
    </source>
</evidence>
<evidence type="ECO:0000313" key="2">
    <source>
        <dbReference type="Proteomes" id="UP000615446"/>
    </source>
</evidence>
<proteinExistence type="predicted"/>
<name>A0A8H3LQN8_9GLOM</name>